<dbReference type="RefSeq" id="WP_002657560.1">
    <property type="nucleotide sequence ID" value="NZ_JH719942.1"/>
</dbReference>
<keyword evidence="4" id="KW-0540">Nuclease</keyword>
<dbReference type="GO" id="GO:0003677">
    <property type="term" value="F:DNA binding"/>
    <property type="evidence" value="ECO:0007669"/>
    <property type="project" value="InterPro"/>
</dbReference>
<feature type="coiled-coil region" evidence="1">
    <location>
        <begin position="128"/>
        <end position="155"/>
    </location>
</feature>
<dbReference type="HOGENOM" id="CLU_074525_0_0_10"/>
<sequence>MDLTKHIQEKIKQAIEILKSLGLPSQQQNERSALTLLALLDLRPDGNWKNLKAPLIGVTPIMDWMKEHYKKEYQPNTRETIRRQSLHQFKAAGVCLYNPDKPDRPVNSPKACYQIAAELKKLLTLYNTNQWEQELENYLEQQKTLAAEYAKARDMEMIPVDLAEGVEHYLSPGAHSQLIKEIIKEFGARFAPGAKVLYIGDTGAKNDLFLKRDFVQLGIQLNEKGQLPDVVLYWEEKNWLFLIESVTSHGPIDGKRYLELSQLFADSKAELIYVTAFPDRASMRKYTADIAWETEVWIANNPGHLIHFNGDKFLGPYKT</sequence>
<organism evidence="4 5">
    <name type="scientific">Saprospira grandis DSM 2844</name>
    <dbReference type="NCBI Taxonomy" id="694433"/>
    <lineage>
        <taxon>Bacteria</taxon>
        <taxon>Pseudomonadati</taxon>
        <taxon>Bacteroidota</taxon>
        <taxon>Saprospiria</taxon>
        <taxon>Saprospirales</taxon>
        <taxon>Saprospiraceae</taxon>
        <taxon>Saprospira</taxon>
    </lineage>
</organism>
<evidence type="ECO:0000313" key="5">
    <source>
        <dbReference type="Proteomes" id="UP000005113"/>
    </source>
</evidence>
<evidence type="ECO:0000259" key="2">
    <source>
        <dbReference type="Pfam" id="PF06616"/>
    </source>
</evidence>
<dbReference type="InterPro" id="IPR041962">
    <property type="entry name" value="BsuBI/PstI_N_sf"/>
</dbReference>
<evidence type="ECO:0000259" key="3">
    <source>
        <dbReference type="Pfam" id="PF17728"/>
    </source>
</evidence>
<dbReference type="InterPro" id="IPR041454">
    <property type="entry name" value="BsuBI/PstI_N"/>
</dbReference>
<dbReference type="EMBL" id="JH719942">
    <property type="protein sequence ID" value="EJF52536.1"/>
    <property type="molecule type" value="Genomic_DNA"/>
</dbReference>
<keyword evidence="4" id="KW-0378">Hydrolase</keyword>
<dbReference type="Gene3D" id="3.40.1350.80">
    <property type="match status" value="1"/>
</dbReference>
<dbReference type="Pfam" id="PF17728">
    <property type="entry name" value="BsuBI_PstI_RE_N"/>
    <property type="match status" value="1"/>
</dbReference>
<dbReference type="Pfam" id="PF06616">
    <property type="entry name" value="BsuBI_PstI_RE"/>
    <property type="match status" value="1"/>
</dbReference>
<dbReference type="GO" id="GO:0000287">
    <property type="term" value="F:magnesium ion binding"/>
    <property type="evidence" value="ECO:0007669"/>
    <property type="project" value="InterPro"/>
</dbReference>
<dbReference type="GO" id="GO:0009036">
    <property type="term" value="F:type II site-specific deoxyribonuclease activity"/>
    <property type="evidence" value="ECO:0007669"/>
    <property type="project" value="InterPro"/>
</dbReference>
<proteinExistence type="predicted"/>
<dbReference type="Gene3D" id="1.10.10.1820">
    <property type="entry name" value="BsuBI/PstI restriction endonuclease-like"/>
    <property type="match status" value="1"/>
</dbReference>
<evidence type="ECO:0000256" key="1">
    <source>
        <dbReference type="SAM" id="Coils"/>
    </source>
</evidence>
<evidence type="ECO:0000313" key="4">
    <source>
        <dbReference type="EMBL" id="EJF52536.1"/>
    </source>
</evidence>
<protein>
    <submittedName>
        <fullName evidence="4">BsuBI/PstI restriction endonuclease</fullName>
    </submittedName>
</protein>
<accession>J0XU86</accession>
<reference evidence="5" key="1">
    <citation type="journal article" date="2012" name="Stand. Genomic Sci.">
        <title>Permanent draft genome sequence of the gliding predator Saprospira grandis strain Sa g1 (= HR1).</title>
        <authorList>
            <person name="Mavromatis K."/>
            <person name="Chertkov O."/>
            <person name="Lapidus A."/>
            <person name="Nolan M."/>
            <person name="Lucas S."/>
            <person name="Tice H."/>
            <person name="Del Rio T.G."/>
            <person name="Cheng J.F."/>
            <person name="Han C."/>
            <person name="Tapia R."/>
            <person name="Bruce D."/>
            <person name="Goodwin L.A."/>
            <person name="Pitluck S."/>
            <person name="Huntemann M."/>
            <person name="Liolios K."/>
            <person name="Pagani I."/>
            <person name="Ivanova N."/>
            <person name="Mikhailova N."/>
            <person name="Pati A."/>
            <person name="Chen A."/>
            <person name="Palaniappan K."/>
            <person name="Land M."/>
            <person name="Brambilla E.M."/>
            <person name="Rohde M."/>
            <person name="Spring S."/>
            <person name="Goker M."/>
            <person name="Detter J.C."/>
            <person name="Bristow J."/>
            <person name="Eisen J.A."/>
            <person name="Markowitz V."/>
            <person name="Hugenholtz P."/>
            <person name="Kyrpides N.C."/>
            <person name="Klenk H.P."/>
            <person name="Woyke T."/>
        </authorList>
    </citation>
    <scope>NUCLEOTIDE SEQUENCE [LARGE SCALE GENOMIC DNA]</scope>
    <source>
        <strain evidence="5">DSM 2844</strain>
    </source>
</reference>
<keyword evidence="1" id="KW-0175">Coiled coil</keyword>
<keyword evidence="4" id="KW-0255">Endonuclease</keyword>
<name>J0XU86_9BACT</name>
<dbReference type="GO" id="GO:0009307">
    <property type="term" value="P:DNA restriction-modification system"/>
    <property type="evidence" value="ECO:0007669"/>
    <property type="project" value="InterPro"/>
</dbReference>
<dbReference type="AlphaFoldDB" id="J0XU86"/>
<dbReference type="InterPro" id="IPR041963">
    <property type="entry name" value="BsuBI/PstI_C_sf"/>
</dbReference>
<dbReference type="Proteomes" id="UP000005113">
    <property type="component" value="Unassembled WGS sequence"/>
</dbReference>
<dbReference type="InterPro" id="IPR009528">
    <property type="entry name" value="Restrct_endonuc_II_BsuBI_C"/>
</dbReference>
<feature type="domain" description="BsuBI/PstI restriction endonuclease" evidence="2">
    <location>
        <begin position="158"/>
        <end position="310"/>
    </location>
</feature>
<dbReference type="OrthoDB" id="9798907at2"/>
<gene>
    <name evidence="4" type="ORF">SapgrDRAFT_0796</name>
</gene>
<feature type="domain" description="BsuBI/PstI restriction endonuclease HTH" evidence="3">
    <location>
        <begin position="9"/>
        <end position="146"/>
    </location>
</feature>